<keyword evidence="4" id="KW-0472">Membrane</keyword>
<dbReference type="CDD" id="cd03784">
    <property type="entry name" value="GT1_Gtf-like"/>
    <property type="match status" value="1"/>
</dbReference>
<dbReference type="AlphaFoldDB" id="A0A1D2M0J9"/>
<evidence type="ECO:0000256" key="1">
    <source>
        <dbReference type="ARBA" id="ARBA00009995"/>
    </source>
</evidence>
<dbReference type="EMBL" id="LJIJ01008763">
    <property type="protein sequence ID" value="ODM70408.1"/>
    <property type="molecule type" value="Genomic_DNA"/>
</dbReference>
<gene>
    <name evidence="5" type="ORF">Ocin01_20199</name>
</gene>
<organism evidence="5 6">
    <name type="scientific">Orchesella cincta</name>
    <name type="common">Springtail</name>
    <name type="synonym">Podura cincta</name>
    <dbReference type="NCBI Taxonomy" id="48709"/>
    <lineage>
        <taxon>Eukaryota</taxon>
        <taxon>Metazoa</taxon>
        <taxon>Ecdysozoa</taxon>
        <taxon>Arthropoda</taxon>
        <taxon>Hexapoda</taxon>
        <taxon>Collembola</taxon>
        <taxon>Entomobryomorpha</taxon>
        <taxon>Entomobryoidea</taxon>
        <taxon>Orchesellidae</taxon>
        <taxon>Orchesellinae</taxon>
        <taxon>Orchesella</taxon>
    </lineage>
</organism>
<dbReference type="Pfam" id="PF00201">
    <property type="entry name" value="UDPGT"/>
    <property type="match status" value="2"/>
</dbReference>
<evidence type="ECO:0000256" key="3">
    <source>
        <dbReference type="ARBA" id="ARBA00022679"/>
    </source>
</evidence>
<name>A0A1D2M0J9_ORCCI</name>
<dbReference type="Proteomes" id="UP000094527">
    <property type="component" value="Unassembled WGS sequence"/>
</dbReference>
<keyword evidence="6" id="KW-1185">Reference proteome</keyword>
<keyword evidence="4" id="KW-1133">Transmembrane helix</keyword>
<feature type="non-terminal residue" evidence="5">
    <location>
        <position position="1"/>
    </location>
</feature>
<evidence type="ECO:0000313" key="6">
    <source>
        <dbReference type="Proteomes" id="UP000094527"/>
    </source>
</evidence>
<dbReference type="OMA" id="LAYICIK"/>
<evidence type="ECO:0000313" key="5">
    <source>
        <dbReference type="EMBL" id="ODM70408.1"/>
    </source>
</evidence>
<dbReference type="OrthoDB" id="5835829at2759"/>
<dbReference type="STRING" id="48709.A0A1D2M0J9"/>
<dbReference type="Gene3D" id="3.40.50.2000">
    <property type="entry name" value="Glycogen Phosphorylase B"/>
    <property type="match status" value="1"/>
</dbReference>
<reference evidence="5 6" key="1">
    <citation type="journal article" date="2016" name="Genome Biol. Evol.">
        <title>Gene Family Evolution Reflects Adaptation to Soil Environmental Stressors in the Genome of the Collembolan Orchesella cincta.</title>
        <authorList>
            <person name="Faddeeva-Vakhrusheva A."/>
            <person name="Derks M.F."/>
            <person name="Anvar S.Y."/>
            <person name="Agamennone V."/>
            <person name="Suring W."/>
            <person name="Smit S."/>
            <person name="van Straalen N.M."/>
            <person name="Roelofs D."/>
        </authorList>
    </citation>
    <scope>NUCLEOTIDE SEQUENCE [LARGE SCALE GENOMIC DNA]</scope>
    <source>
        <tissue evidence="5">Mixed pool</tissue>
    </source>
</reference>
<evidence type="ECO:0000256" key="2">
    <source>
        <dbReference type="ARBA" id="ARBA00022676"/>
    </source>
</evidence>
<dbReference type="PANTHER" id="PTHR48043">
    <property type="entry name" value="EG:EG0003.4 PROTEIN-RELATED"/>
    <property type="match status" value="1"/>
</dbReference>
<dbReference type="InterPro" id="IPR050271">
    <property type="entry name" value="UDP-glycosyltransferase"/>
</dbReference>
<keyword evidence="2" id="KW-0328">Glycosyltransferase</keyword>
<keyword evidence="4" id="KW-0812">Transmembrane</keyword>
<accession>A0A1D2M0J9</accession>
<proteinExistence type="inferred from homology"/>
<dbReference type="GO" id="GO:0008194">
    <property type="term" value="F:UDP-glycosyltransferase activity"/>
    <property type="evidence" value="ECO:0007669"/>
    <property type="project" value="InterPro"/>
</dbReference>
<protein>
    <submittedName>
        <fullName evidence="5">UDP-glucuronosyltransferase 2B23</fullName>
    </submittedName>
</protein>
<dbReference type="PANTHER" id="PTHR48043:SF145">
    <property type="entry name" value="FI06409P-RELATED"/>
    <property type="match status" value="1"/>
</dbReference>
<keyword evidence="3 5" id="KW-0808">Transferase</keyword>
<sequence>QDLLGHKDIKMFITHCGGGSTEESIYHGVPLVGFPMLGDQLLNAELAKKHEFIVELQWNDFSEEELMTAIHEVLNNPRYRNNVQQLSNVFKDRPTHPKDLAVYWIEYVMRHKGTHAFILTDIMFPKGATHLRSAGRKLNYFQYHSYDVILAFAAIITVLLYIIYAIIRSLTRLICRLITNKKTKASKKKLN</sequence>
<dbReference type="InterPro" id="IPR002213">
    <property type="entry name" value="UDP_glucos_trans"/>
</dbReference>
<feature type="transmembrane region" description="Helical" evidence="4">
    <location>
        <begin position="148"/>
        <end position="167"/>
    </location>
</feature>
<comment type="caution">
    <text evidence="5">The sequence shown here is derived from an EMBL/GenBank/DDBJ whole genome shotgun (WGS) entry which is preliminary data.</text>
</comment>
<comment type="similarity">
    <text evidence="1">Belongs to the UDP-glycosyltransferase family.</text>
</comment>
<dbReference type="SUPFAM" id="SSF53756">
    <property type="entry name" value="UDP-Glycosyltransferase/glycogen phosphorylase"/>
    <property type="match status" value="1"/>
</dbReference>
<evidence type="ECO:0000256" key="4">
    <source>
        <dbReference type="SAM" id="Phobius"/>
    </source>
</evidence>